<dbReference type="InterPro" id="IPR004561">
    <property type="entry name" value="IsoChor_synthase"/>
</dbReference>
<comment type="similarity">
    <text evidence="2">Belongs to the isochorismate synthase family.</text>
</comment>
<dbReference type="GO" id="GO:0008909">
    <property type="term" value="F:isochorismate synthase activity"/>
    <property type="evidence" value="ECO:0007669"/>
    <property type="project" value="UniProtKB-EC"/>
</dbReference>
<dbReference type="PANTHER" id="PTHR42839">
    <property type="entry name" value="ISOCHORISMATE SYNTHASE ENTC"/>
    <property type="match status" value="1"/>
</dbReference>
<dbReference type="Gene3D" id="3.60.120.10">
    <property type="entry name" value="Anthranilate synthase"/>
    <property type="match status" value="1"/>
</dbReference>
<sequence>MYTDTSQLFSVNTATTERMGNEQPTAIELLHRYGAGSSFFLDSPERTLLGSGIRARLSRRPGEPTADALQRLLTDVGQKDDTPAIAVGALPFAPEADPILFIPQQMATADRLTRHAIARTKPTIRNSVTQERPTPAVYAQQVQQALDLIRQSALKKVVLSRMLEVVGESDVDQAGVLRNLAARNAAGYTFAVDLPTVSGGVRRLIGASPELLLRRKGTQVLANPIAGTEPRSIDPGEDLARSRRLLHSAKDRHEHALVVAAVADTLRPYCRTLEVPPVPELIATPRVWHLSTRICGELSHYAPSSFDLALALHPTPAVCGEPRDLARQAIEQLEDFDRGLFTGLVGWCDANGDGEWAVTIRCAEIEANRAKLFAGAGIVADSEPWREVAETSAKFRTLLDALQGDGV</sequence>
<evidence type="ECO:0000256" key="2">
    <source>
        <dbReference type="ARBA" id="ARBA00005297"/>
    </source>
</evidence>
<dbReference type="EC" id="5.4.4.2" evidence="3"/>
<evidence type="ECO:0000256" key="3">
    <source>
        <dbReference type="ARBA" id="ARBA00012824"/>
    </source>
</evidence>
<dbReference type="Pfam" id="PF00425">
    <property type="entry name" value="Chorismate_bind"/>
    <property type="match status" value="1"/>
</dbReference>
<accession>A0ABU4UKI0</accession>
<proteinExistence type="inferred from homology"/>
<dbReference type="Proteomes" id="UP001284537">
    <property type="component" value="Unassembled WGS sequence"/>
</dbReference>
<keyword evidence="8" id="KW-1185">Reference proteome</keyword>
<evidence type="ECO:0000256" key="1">
    <source>
        <dbReference type="ARBA" id="ARBA00000799"/>
    </source>
</evidence>
<gene>
    <name evidence="7" type="ORF">QLH52_22220</name>
</gene>
<comment type="caution">
    <text evidence="7">The sequence shown here is derived from an EMBL/GenBank/DDBJ whole genome shotgun (WGS) entry which is preliminary data.</text>
</comment>
<dbReference type="SUPFAM" id="SSF56322">
    <property type="entry name" value="ADC synthase"/>
    <property type="match status" value="1"/>
</dbReference>
<comment type="catalytic activity">
    <reaction evidence="1">
        <text>chorismate = isochorismate</text>
        <dbReference type="Rhea" id="RHEA:18985"/>
        <dbReference type="ChEBI" id="CHEBI:29748"/>
        <dbReference type="ChEBI" id="CHEBI:29780"/>
        <dbReference type="EC" id="5.4.4.2"/>
    </reaction>
</comment>
<evidence type="ECO:0000256" key="5">
    <source>
        <dbReference type="ARBA" id="ARBA00041564"/>
    </source>
</evidence>
<dbReference type="RefSeq" id="WP_319962990.1">
    <property type="nucleotide sequence ID" value="NZ_JAXARY010000030.1"/>
</dbReference>
<keyword evidence="4 7" id="KW-0413">Isomerase</keyword>
<evidence type="ECO:0000259" key="6">
    <source>
        <dbReference type="Pfam" id="PF00425"/>
    </source>
</evidence>
<dbReference type="NCBIfam" id="TIGR00543">
    <property type="entry name" value="isochor_syn"/>
    <property type="match status" value="1"/>
</dbReference>
<reference evidence="7 8" key="1">
    <citation type="submission" date="2023-11" db="EMBL/GenBank/DDBJ databases">
        <authorList>
            <person name="Ouyang M.-Y."/>
        </authorList>
    </citation>
    <scope>NUCLEOTIDE SEQUENCE [LARGE SCALE GENOMIC DNA]</scope>
    <source>
        <strain evidence="7 8">OY6</strain>
    </source>
</reference>
<evidence type="ECO:0000256" key="4">
    <source>
        <dbReference type="ARBA" id="ARBA00023235"/>
    </source>
</evidence>
<feature type="domain" description="Chorismate-utilising enzyme C-terminal" evidence="6">
    <location>
        <begin position="136"/>
        <end position="394"/>
    </location>
</feature>
<evidence type="ECO:0000313" key="8">
    <source>
        <dbReference type="Proteomes" id="UP001284537"/>
    </source>
</evidence>
<name>A0ABU4UKI0_9GAMM</name>
<organism evidence="7 8">
    <name type="scientific">Methylomonas defluvii</name>
    <dbReference type="NCBI Taxonomy" id="3045149"/>
    <lineage>
        <taxon>Bacteria</taxon>
        <taxon>Pseudomonadati</taxon>
        <taxon>Pseudomonadota</taxon>
        <taxon>Gammaproteobacteria</taxon>
        <taxon>Methylococcales</taxon>
        <taxon>Methylococcaceae</taxon>
        <taxon>Methylomonas</taxon>
    </lineage>
</organism>
<dbReference type="PANTHER" id="PTHR42839:SF2">
    <property type="entry name" value="ISOCHORISMATE SYNTHASE ENTC"/>
    <property type="match status" value="1"/>
</dbReference>
<dbReference type="InterPro" id="IPR005801">
    <property type="entry name" value="ADC_synthase"/>
</dbReference>
<dbReference type="InterPro" id="IPR015890">
    <property type="entry name" value="Chorismate_C"/>
</dbReference>
<evidence type="ECO:0000313" key="7">
    <source>
        <dbReference type="EMBL" id="MDX8130024.1"/>
    </source>
</evidence>
<protein>
    <recommendedName>
        <fullName evidence="3">isochorismate synthase</fullName>
        <ecNumber evidence="3">5.4.4.2</ecNumber>
    </recommendedName>
    <alternativeName>
        <fullName evidence="5">Isochorismate mutase</fullName>
    </alternativeName>
</protein>
<dbReference type="EMBL" id="JAXARY010000030">
    <property type="protein sequence ID" value="MDX8130024.1"/>
    <property type="molecule type" value="Genomic_DNA"/>
</dbReference>